<keyword evidence="1" id="KW-0812">Transmembrane</keyword>
<dbReference type="AlphaFoldDB" id="A0A1R3GI58"/>
<proteinExistence type="predicted"/>
<dbReference type="EMBL" id="AWUE01022488">
    <property type="protein sequence ID" value="OMO57783.1"/>
    <property type="molecule type" value="Genomic_DNA"/>
</dbReference>
<feature type="transmembrane region" description="Helical" evidence="1">
    <location>
        <begin position="62"/>
        <end position="82"/>
    </location>
</feature>
<name>A0A1R3GI58_9ROSI</name>
<keyword evidence="1" id="KW-0472">Membrane</keyword>
<dbReference type="Proteomes" id="UP000187203">
    <property type="component" value="Unassembled WGS sequence"/>
</dbReference>
<keyword evidence="1" id="KW-1133">Transmembrane helix</keyword>
<keyword evidence="3" id="KW-1185">Reference proteome</keyword>
<sequence length="83" mass="10041">MDSDSDSDSDSEMEMFFKDKKLRWRIKAEAFLLQLVILAPFLVRVFEWFYVPTHPRLKKSNLLMDFVVCWMTVFRLIFLTPFL</sequence>
<evidence type="ECO:0000313" key="2">
    <source>
        <dbReference type="EMBL" id="OMO57783.1"/>
    </source>
</evidence>
<organism evidence="2 3">
    <name type="scientific">Corchorus olitorius</name>
    <dbReference type="NCBI Taxonomy" id="93759"/>
    <lineage>
        <taxon>Eukaryota</taxon>
        <taxon>Viridiplantae</taxon>
        <taxon>Streptophyta</taxon>
        <taxon>Embryophyta</taxon>
        <taxon>Tracheophyta</taxon>
        <taxon>Spermatophyta</taxon>
        <taxon>Magnoliopsida</taxon>
        <taxon>eudicotyledons</taxon>
        <taxon>Gunneridae</taxon>
        <taxon>Pentapetalae</taxon>
        <taxon>rosids</taxon>
        <taxon>malvids</taxon>
        <taxon>Malvales</taxon>
        <taxon>Malvaceae</taxon>
        <taxon>Grewioideae</taxon>
        <taxon>Apeibeae</taxon>
        <taxon>Corchorus</taxon>
    </lineage>
</organism>
<evidence type="ECO:0000256" key="1">
    <source>
        <dbReference type="SAM" id="Phobius"/>
    </source>
</evidence>
<gene>
    <name evidence="2" type="ORF">COLO4_35086</name>
</gene>
<accession>A0A1R3GI58</accession>
<comment type="caution">
    <text evidence="2">The sequence shown here is derived from an EMBL/GenBank/DDBJ whole genome shotgun (WGS) entry which is preliminary data.</text>
</comment>
<reference evidence="3" key="1">
    <citation type="submission" date="2013-09" db="EMBL/GenBank/DDBJ databases">
        <title>Corchorus olitorius genome sequencing.</title>
        <authorList>
            <person name="Alam M."/>
            <person name="Haque M.S."/>
            <person name="Islam M.S."/>
            <person name="Emdad E.M."/>
            <person name="Islam M.M."/>
            <person name="Ahmed B."/>
            <person name="Halim A."/>
            <person name="Hossen Q.M.M."/>
            <person name="Hossain M.Z."/>
            <person name="Ahmed R."/>
            <person name="Khan M.M."/>
            <person name="Islam R."/>
            <person name="Rashid M.M."/>
            <person name="Khan S.A."/>
            <person name="Rahman M.S."/>
            <person name="Alam M."/>
            <person name="Yahiya A.S."/>
            <person name="Khan M.S."/>
            <person name="Azam M.S."/>
            <person name="Haque T."/>
            <person name="Lashkar M.Z.H."/>
            <person name="Akhand A.I."/>
            <person name="Morshed G."/>
            <person name="Roy S."/>
            <person name="Uddin K.S."/>
            <person name="Rabeya T."/>
            <person name="Hossain A.S."/>
            <person name="Chowdhury A."/>
            <person name="Snigdha A.R."/>
            <person name="Mortoza M.S."/>
            <person name="Matin S.A."/>
            <person name="Hoque S.M.E."/>
            <person name="Islam M.K."/>
            <person name="Roy D.K."/>
            <person name="Haider R."/>
            <person name="Moosa M.M."/>
            <person name="Elias S.M."/>
            <person name="Hasan A.M."/>
            <person name="Jahan S."/>
            <person name="Shafiuddin M."/>
            <person name="Mahmood N."/>
            <person name="Shommy N.S."/>
        </authorList>
    </citation>
    <scope>NUCLEOTIDE SEQUENCE [LARGE SCALE GENOMIC DNA]</scope>
    <source>
        <strain evidence="3">cv. O-4</strain>
    </source>
</reference>
<evidence type="ECO:0000313" key="3">
    <source>
        <dbReference type="Proteomes" id="UP000187203"/>
    </source>
</evidence>
<feature type="transmembrane region" description="Helical" evidence="1">
    <location>
        <begin position="31"/>
        <end position="50"/>
    </location>
</feature>
<protein>
    <submittedName>
        <fullName evidence="2">Uncharacterized protein</fullName>
    </submittedName>
</protein>